<evidence type="ECO:0000313" key="2">
    <source>
        <dbReference type="Proteomes" id="UP000594463"/>
    </source>
</evidence>
<protein>
    <submittedName>
        <fullName evidence="1">Uncharacterized protein</fullName>
    </submittedName>
</protein>
<dbReference type="Proteomes" id="UP000594463">
    <property type="component" value="Chromosome"/>
</dbReference>
<gene>
    <name evidence="1" type="ORF">RT761_01119</name>
</gene>
<keyword evidence="2" id="KW-1185">Reference proteome</keyword>
<accession>A0A7T1F311</accession>
<evidence type="ECO:0000313" key="1">
    <source>
        <dbReference type="EMBL" id="QPM67906.1"/>
    </source>
</evidence>
<sequence length="68" mass="8060">MGFLLPKFINFYFFIRLTIHCSQLTVLRNEIATSHRTLLAMTEQEKIQIPPSSPLYERGHRLHFSLRT</sequence>
<dbReference type="AlphaFoldDB" id="A0A7T1F311"/>
<proteinExistence type="predicted"/>
<organism evidence="1 2">
    <name type="scientific">Atribacter laminatus</name>
    <dbReference type="NCBI Taxonomy" id="2847778"/>
    <lineage>
        <taxon>Bacteria</taxon>
        <taxon>Pseudomonadati</taxon>
        <taxon>Atribacterota</taxon>
        <taxon>Atribacteria</taxon>
        <taxon>Atribacterales</taxon>
        <taxon>Atribacteraceae</taxon>
        <taxon>Atribacter</taxon>
    </lineage>
</organism>
<dbReference type="EMBL" id="CP065383">
    <property type="protein sequence ID" value="QPM67906.1"/>
    <property type="molecule type" value="Genomic_DNA"/>
</dbReference>
<dbReference type="KEGG" id="alam:RT761_01119"/>
<name>A0A7T1F311_ATRLM</name>
<reference evidence="1 2" key="1">
    <citation type="journal article" date="2021" name="Nat. Commun.">
        <title>Isolation of a member of the candidate phylum Atribacteria reveals a unique cell membrane structure.</title>
        <authorList>
            <person name="Taiki K."/>
            <person name="Nobu M.K."/>
            <person name="Kusada H."/>
            <person name="Meng X.-Y."/>
            <person name="Hosoki N."/>
            <person name="Uematsu K."/>
            <person name="Yoshioka H."/>
            <person name="Kamagata Y."/>
            <person name="Tamaki H."/>
        </authorList>
    </citation>
    <scope>NUCLEOTIDE SEQUENCE [LARGE SCALE GENOMIC DNA]</scope>
    <source>
        <strain evidence="1 2">RT761</strain>
    </source>
</reference>